<evidence type="ECO:0000256" key="3">
    <source>
        <dbReference type="ARBA" id="ARBA00022964"/>
    </source>
</evidence>
<organism evidence="7 8">
    <name type="scientific">Amnimonas aquatica</name>
    <dbReference type="NCBI Taxonomy" id="2094561"/>
    <lineage>
        <taxon>Bacteria</taxon>
        <taxon>Pseudomonadati</taxon>
        <taxon>Pseudomonadota</taxon>
        <taxon>Gammaproteobacteria</taxon>
        <taxon>Moraxellales</taxon>
        <taxon>Moraxellaceae</taxon>
        <taxon>Amnimonas</taxon>
    </lineage>
</organism>
<dbReference type="PANTHER" id="PTHR13096">
    <property type="entry name" value="MINA53 MYC INDUCED NUCLEAR ANTIGEN"/>
    <property type="match status" value="1"/>
</dbReference>
<dbReference type="Pfam" id="PF08007">
    <property type="entry name" value="JmjC_2"/>
    <property type="match status" value="1"/>
</dbReference>
<proteinExistence type="predicted"/>
<dbReference type="InterPro" id="IPR046799">
    <property type="entry name" value="ROXA-like_wH"/>
</dbReference>
<dbReference type="GO" id="GO:0046872">
    <property type="term" value="F:metal ion binding"/>
    <property type="evidence" value="ECO:0007669"/>
    <property type="project" value="UniProtKB-KW"/>
</dbReference>
<evidence type="ECO:0000256" key="4">
    <source>
        <dbReference type="ARBA" id="ARBA00023002"/>
    </source>
</evidence>
<keyword evidence="5" id="KW-0408">Iron</keyword>
<dbReference type="SUPFAM" id="SSF51197">
    <property type="entry name" value="Clavaminate synthase-like"/>
    <property type="match status" value="1"/>
</dbReference>
<dbReference type="GO" id="GO:0016706">
    <property type="term" value="F:2-oxoglutarate-dependent dioxygenase activity"/>
    <property type="evidence" value="ECO:0007669"/>
    <property type="project" value="TreeGrafter"/>
</dbReference>
<dbReference type="PROSITE" id="PS51184">
    <property type="entry name" value="JMJC"/>
    <property type="match status" value="1"/>
</dbReference>
<dbReference type="Proteomes" id="UP000243900">
    <property type="component" value="Unassembled WGS sequence"/>
</dbReference>
<gene>
    <name evidence="7" type="ORF">C5O18_04965</name>
</gene>
<accession>A0A2P6ASZ0</accession>
<feature type="domain" description="JmjC" evidence="6">
    <location>
        <begin position="111"/>
        <end position="239"/>
    </location>
</feature>
<keyword evidence="3" id="KW-0223">Dioxygenase</keyword>
<keyword evidence="8" id="KW-1185">Reference proteome</keyword>
<dbReference type="RefSeq" id="WP_105191990.1">
    <property type="nucleotide sequence ID" value="NZ_PTQZ01000087.1"/>
</dbReference>
<name>A0A2P6ASZ0_9GAMM</name>
<dbReference type="Pfam" id="PF20514">
    <property type="entry name" value="WHD_ROXA"/>
    <property type="match status" value="1"/>
</dbReference>
<dbReference type="AlphaFoldDB" id="A0A2P6ASZ0"/>
<dbReference type="SMART" id="SM00558">
    <property type="entry name" value="JmjC"/>
    <property type="match status" value="1"/>
</dbReference>
<keyword evidence="4" id="KW-0560">Oxidoreductase</keyword>
<evidence type="ECO:0000256" key="1">
    <source>
        <dbReference type="ARBA" id="ARBA00001954"/>
    </source>
</evidence>
<evidence type="ECO:0000259" key="6">
    <source>
        <dbReference type="PROSITE" id="PS51184"/>
    </source>
</evidence>
<evidence type="ECO:0000313" key="8">
    <source>
        <dbReference type="Proteomes" id="UP000243900"/>
    </source>
</evidence>
<dbReference type="PANTHER" id="PTHR13096:SF8">
    <property type="entry name" value="RIBOSOMAL OXYGENASE 1"/>
    <property type="match status" value="1"/>
</dbReference>
<reference evidence="8" key="1">
    <citation type="submission" date="2018-02" db="EMBL/GenBank/DDBJ databases">
        <title>Genome sequencing of Solimonas sp. HR-BB.</title>
        <authorList>
            <person name="Lee Y."/>
            <person name="Jeon C.O."/>
        </authorList>
    </citation>
    <scope>NUCLEOTIDE SEQUENCE [LARGE SCALE GENOMIC DNA]</scope>
    <source>
        <strain evidence="8">HR-E</strain>
    </source>
</reference>
<dbReference type="OrthoDB" id="9764016at2"/>
<evidence type="ECO:0000256" key="2">
    <source>
        <dbReference type="ARBA" id="ARBA00022723"/>
    </source>
</evidence>
<sequence>MLITPGVVDRCLADEPLPWLGGLRPSEFLRDYWQKKPLLVRNAFPALEALLEPAELLELAETEGAESRLIIENGKEPWELRDGPFHETTWRKLPKTGWTALVQAVDHYLPPLADLLDHFSFIPAWRIDDVMVSYAVPGGSVGPHFDQYDVFLIQGPGERRWQLGDPCDDSTPRHPHAKLKLLADMPVRFDEVLGPGDLLYVPPGLAHNGVAASECLTYSVGFRAPALSHLLEHWVDAALESGAGRLPYQDAGRAPSAAPAGIADADLDRLRAQVLALLQGDQLLDALAPSLSEPKYGDYEPEGEPVEPDDLRDFLADGGDLLRDPASRLLWLPPRAAAQEGRQEGALWINGAACDVPEEVLPWMSRLVNGRRLPAALLADAPEAVLEWLCEQLELGHWLPVDGLAQLDTQADD</sequence>
<evidence type="ECO:0000313" key="7">
    <source>
        <dbReference type="EMBL" id="PQA44260.1"/>
    </source>
</evidence>
<keyword evidence="2" id="KW-0479">Metal-binding</keyword>
<dbReference type="InterPro" id="IPR003347">
    <property type="entry name" value="JmjC_dom"/>
</dbReference>
<comment type="cofactor">
    <cofactor evidence="1">
        <name>Fe(2+)</name>
        <dbReference type="ChEBI" id="CHEBI:29033"/>
    </cofactor>
</comment>
<comment type="caution">
    <text evidence="7">The sequence shown here is derived from an EMBL/GenBank/DDBJ whole genome shotgun (WGS) entry which is preliminary data.</text>
</comment>
<dbReference type="InterPro" id="IPR039994">
    <property type="entry name" value="NO66-like"/>
</dbReference>
<dbReference type="Gene3D" id="2.60.120.650">
    <property type="entry name" value="Cupin"/>
    <property type="match status" value="1"/>
</dbReference>
<dbReference type="EMBL" id="PTQZ01000087">
    <property type="protein sequence ID" value="PQA44260.1"/>
    <property type="molecule type" value="Genomic_DNA"/>
</dbReference>
<dbReference type="Gene3D" id="3.40.366.30">
    <property type="entry name" value="50S ribosomal protein L16 arginine hydroxylase, Chain A, Domain 2"/>
    <property type="match status" value="1"/>
</dbReference>
<evidence type="ECO:0000256" key="5">
    <source>
        <dbReference type="ARBA" id="ARBA00023004"/>
    </source>
</evidence>
<protein>
    <submittedName>
        <fullName evidence="7">Cupin</fullName>
    </submittedName>
</protein>